<proteinExistence type="predicted"/>
<dbReference type="Proteomes" id="UP001565242">
    <property type="component" value="Unassembled WGS sequence"/>
</dbReference>
<dbReference type="EMBL" id="JBCLSQ010000015">
    <property type="protein sequence ID" value="MEY8538209.1"/>
    <property type="molecule type" value="Genomic_DNA"/>
</dbReference>
<name>A0ABV4DAY4_9LACT</name>
<gene>
    <name evidence="1" type="primary">mobC</name>
    <name evidence="1" type="ORF">AALM99_07125</name>
</gene>
<organism evidence="1 2">
    <name type="scientific">Lactococcus muris</name>
    <dbReference type="NCBI Taxonomy" id="2941330"/>
    <lineage>
        <taxon>Bacteria</taxon>
        <taxon>Bacillati</taxon>
        <taxon>Bacillota</taxon>
        <taxon>Bacilli</taxon>
        <taxon>Lactobacillales</taxon>
        <taxon>Streptococcaceae</taxon>
        <taxon>Lactococcus</taxon>
    </lineage>
</organism>
<evidence type="ECO:0000313" key="1">
    <source>
        <dbReference type="EMBL" id="MEY8538209.1"/>
    </source>
</evidence>
<accession>A0ABV4DAY4</accession>
<keyword evidence="2" id="KW-1185">Reference proteome</keyword>
<sequence>MKEVDRKRKKQILFRATPEEKKQLLNNMKAAGYSTLASYLLHMGLRGYIVNINFADVKALLGDVGAVRSELNRIGNNINQVAKHVNQSHEIDAMDFYLLEEEVKSMRSQIEKMEKQIVVNINRKLRDLEES</sequence>
<dbReference type="Pfam" id="PF21983">
    <property type="entry name" value="NikA-like"/>
    <property type="match status" value="1"/>
</dbReference>
<protein>
    <submittedName>
        <fullName evidence="1">Plasmid mobilization relaxosome protein MobC</fullName>
    </submittedName>
</protein>
<dbReference type="RefSeq" id="WP_251713480.1">
    <property type="nucleotide sequence ID" value="NZ_JBCLSQ010000015.1"/>
</dbReference>
<comment type="caution">
    <text evidence="1">The sequence shown here is derived from an EMBL/GenBank/DDBJ whole genome shotgun (WGS) entry which is preliminary data.</text>
</comment>
<dbReference type="InterPro" id="IPR053842">
    <property type="entry name" value="NikA-like"/>
</dbReference>
<reference evidence="1 2" key="1">
    <citation type="submission" date="2024-03" db="EMBL/GenBank/DDBJ databases">
        <title>Mouse gut bacterial collection (mGBC) of GemPharmatech.</title>
        <authorList>
            <person name="He Y."/>
            <person name="Dong L."/>
            <person name="Wu D."/>
            <person name="Gao X."/>
            <person name="Lin Z."/>
        </authorList>
    </citation>
    <scope>NUCLEOTIDE SEQUENCE [LARGE SCALE GENOMIC DNA]</scope>
    <source>
        <strain evidence="1 2">20-218</strain>
    </source>
</reference>
<evidence type="ECO:0000313" key="2">
    <source>
        <dbReference type="Proteomes" id="UP001565242"/>
    </source>
</evidence>